<dbReference type="SUPFAM" id="SSF51735">
    <property type="entry name" value="NAD(P)-binding Rossmann-fold domains"/>
    <property type="match status" value="1"/>
</dbReference>
<dbReference type="RefSeq" id="WP_320203127.1">
    <property type="nucleotide sequence ID" value="NZ_CP192782.1"/>
</dbReference>
<evidence type="ECO:0000256" key="2">
    <source>
        <dbReference type="ARBA" id="ARBA00007637"/>
    </source>
</evidence>
<sequence>MEKTLVTGANGMVGHAVCEQLKAAGRPFTAIDLRAVMEDGYSVQAVDVRDVHCLYALVDREGPFGAIIHCGALSGPMLARDNPVLVHEVNVTGTVNLLELARVKRFRRVVLCSSVSAYGSTPAGIEPVTEDAPLRPSTVYGASKAACEAIAHGYAAQHKVDSISLRIGWVYGPRRTTDCDVRDMILVGLGGGLFTRRHGAATMRQYVYVDDIARALILACDVASASRRVYNANGGSYLSLSEVATLVEAAVPGLKTDLGPGSDPEEDLQRRFDLTAAQIDLGYTPSVPLETGIARYADWLKTRQPV</sequence>
<gene>
    <name evidence="4" type="ORF">RMR22_19185</name>
</gene>
<dbReference type="InterPro" id="IPR036291">
    <property type="entry name" value="NAD(P)-bd_dom_sf"/>
</dbReference>
<evidence type="ECO:0000256" key="1">
    <source>
        <dbReference type="ARBA" id="ARBA00005125"/>
    </source>
</evidence>
<dbReference type="CDD" id="cd08946">
    <property type="entry name" value="SDR_e"/>
    <property type="match status" value="1"/>
</dbReference>
<dbReference type="PANTHER" id="PTHR43000">
    <property type="entry name" value="DTDP-D-GLUCOSE 4,6-DEHYDRATASE-RELATED"/>
    <property type="match status" value="1"/>
</dbReference>
<name>A0AAW9FPG8_9HYPH</name>
<dbReference type="InterPro" id="IPR057326">
    <property type="entry name" value="KR_dom"/>
</dbReference>
<accession>A0AAW9FPG8</accession>
<dbReference type="SMART" id="SM00822">
    <property type="entry name" value="PKS_KR"/>
    <property type="match status" value="1"/>
</dbReference>
<comment type="similarity">
    <text evidence="2">Belongs to the NAD(P)-dependent epimerase/dehydratase family.</text>
</comment>
<dbReference type="Gene3D" id="3.40.50.720">
    <property type="entry name" value="NAD(P)-binding Rossmann-like Domain"/>
    <property type="match status" value="1"/>
</dbReference>
<comment type="pathway">
    <text evidence="1">Bacterial outer membrane biogenesis; LPS O-antigen biosynthesis.</text>
</comment>
<proteinExistence type="inferred from homology"/>
<comment type="caution">
    <text evidence="4">The sequence shown here is derived from an EMBL/GenBank/DDBJ whole genome shotgun (WGS) entry which is preliminary data.</text>
</comment>
<organism evidence="4">
    <name type="scientific">Agrobacterium rosae</name>
    <dbReference type="NCBI Taxonomy" id="1972867"/>
    <lineage>
        <taxon>Bacteria</taxon>
        <taxon>Pseudomonadati</taxon>
        <taxon>Pseudomonadota</taxon>
        <taxon>Alphaproteobacteria</taxon>
        <taxon>Hyphomicrobiales</taxon>
        <taxon>Rhizobiaceae</taxon>
        <taxon>Rhizobium/Agrobacterium group</taxon>
        <taxon>Agrobacterium</taxon>
    </lineage>
</organism>
<evidence type="ECO:0000259" key="3">
    <source>
        <dbReference type="SMART" id="SM00822"/>
    </source>
</evidence>
<dbReference type="Pfam" id="PF01370">
    <property type="entry name" value="Epimerase"/>
    <property type="match status" value="1"/>
</dbReference>
<evidence type="ECO:0000313" key="4">
    <source>
        <dbReference type="EMBL" id="MDX8304389.1"/>
    </source>
</evidence>
<dbReference type="InterPro" id="IPR001509">
    <property type="entry name" value="Epimerase_deHydtase"/>
</dbReference>
<feature type="domain" description="Ketoreductase" evidence="3">
    <location>
        <begin position="2"/>
        <end position="173"/>
    </location>
</feature>
<dbReference type="AlphaFoldDB" id="A0AAW9FPG8"/>
<dbReference type="EMBL" id="JAVRAF010000007">
    <property type="protein sequence ID" value="MDX8304389.1"/>
    <property type="molecule type" value="Genomic_DNA"/>
</dbReference>
<reference evidence="4" key="1">
    <citation type="journal article" date="2023" name="Phytobiomes J">
        <title>Deciphering the key players within the bacterial microbiota associated with aerial crown gall tumors on rhododendron: Insights into the gallobiome.</title>
        <authorList>
            <person name="Kuzmanovic N."/>
            <person name="Nesme J."/>
            <person name="Wolf J."/>
            <person name="Neumann-Schaal M."/>
            <person name="Petersen J."/>
            <person name="Fernandez-Gnecco G."/>
            <person name="Sproeer C."/>
            <person name="Bunk B."/>
            <person name="Overmann J."/>
            <person name="Sorensen S.J."/>
            <person name="Idczak E."/>
            <person name="Smalla K."/>
        </authorList>
    </citation>
    <scope>NUCLEOTIDE SEQUENCE</scope>
    <source>
        <strain evidence="4">Rho-11.1</strain>
    </source>
</reference>
<protein>
    <submittedName>
        <fullName evidence="4">NAD(P)-dependent oxidoreductase</fullName>
    </submittedName>
</protein>